<dbReference type="AlphaFoldDB" id="A0A1H6U9L9"/>
<dbReference type="PANTHER" id="PTHR30363:SF44">
    <property type="entry name" value="AGA OPERON TRANSCRIPTIONAL REPRESSOR-RELATED"/>
    <property type="match status" value="1"/>
</dbReference>
<evidence type="ECO:0000256" key="2">
    <source>
        <dbReference type="ARBA" id="ARBA00023163"/>
    </source>
</evidence>
<evidence type="ECO:0000313" key="4">
    <source>
        <dbReference type="EMBL" id="SEI89073.1"/>
    </source>
</evidence>
<dbReference type="SMART" id="SM00420">
    <property type="entry name" value="HTH_DEOR"/>
    <property type="match status" value="1"/>
</dbReference>
<dbReference type="Pfam" id="PF00455">
    <property type="entry name" value="DeoRC"/>
    <property type="match status" value="1"/>
</dbReference>
<keyword evidence="1" id="KW-0805">Transcription regulation</keyword>
<dbReference type="InterPro" id="IPR014036">
    <property type="entry name" value="DeoR-like_C"/>
</dbReference>
<dbReference type="InterPro" id="IPR001034">
    <property type="entry name" value="DeoR_HTH"/>
</dbReference>
<dbReference type="SUPFAM" id="SSF100950">
    <property type="entry name" value="NagB/RpiA/CoA transferase-like"/>
    <property type="match status" value="1"/>
</dbReference>
<dbReference type="GO" id="GO:0003700">
    <property type="term" value="F:DNA-binding transcription factor activity"/>
    <property type="evidence" value="ECO:0007669"/>
    <property type="project" value="InterPro"/>
</dbReference>
<dbReference type="InterPro" id="IPR036390">
    <property type="entry name" value="WH_DNA-bd_sf"/>
</dbReference>
<dbReference type="STRING" id="426757.SAMN04488127_0718"/>
<dbReference type="SUPFAM" id="SSF46785">
    <property type="entry name" value="Winged helix' DNA-binding domain"/>
    <property type="match status" value="1"/>
</dbReference>
<dbReference type="SMART" id="SM01134">
    <property type="entry name" value="DeoRC"/>
    <property type="match status" value="1"/>
</dbReference>
<protein>
    <submittedName>
        <fullName evidence="4">Transcriptional regulator, DeoR family</fullName>
    </submittedName>
</protein>
<dbReference type="EMBL" id="FNZF01000001">
    <property type="protein sequence ID" value="SEI89073.1"/>
    <property type="molecule type" value="Genomic_DNA"/>
</dbReference>
<dbReference type="OrthoDB" id="9797223at2"/>
<dbReference type="InterPro" id="IPR037171">
    <property type="entry name" value="NagB/RpiA_transferase-like"/>
</dbReference>
<dbReference type="InterPro" id="IPR036388">
    <property type="entry name" value="WH-like_DNA-bd_sf"/>
</dbReference>
<feature type="domain" description="HTH deoR-type" evidence="3">
    <location>
        <begin position="5"/>
        <end position="60"/>
    </location>
</feature>
<dbReference type="Pfam" id="PF08220">
    <property type="entry name" value="HTH_DeoR"/>
    <property type="match status" value="1"/>
</dbReference>
<organism evidence="4 5">
    <name type="scientific">Bhargavaea ginsengi</name>
    <dbReference type="NCBI Taxonomy" id="426757"/>
    <lineage>
        <taxon>Bacteria</taxon>
        <taxon>Bacillati</taxon>
        <taxon>Bacillota</taxon>
        <taxon>Bacilli</taxon>
        <taxon>Bacillales</taxon>
        <taxon>Caryophanaceae</taxon>
        <taxon>Bhargavaea</taxon>
    </lineage>
</organism>
<name>A0A1H6U9L9_9BACL</name>
<reference evidence="5" key="1">
    <citation type="submission" date="2016-10" db="EMBL/GenBank/DDBJ databases">
        <authorList>
            <person name="Varghese N."/>
            <person name="Submissions S."/>
        </authorList>
    </citation>
    <scope>NUCLEOTIDE SEQUENCE [LARGE SCALE GENOMIC DNA]</scope>
    <source>
        <strain evidence="5">CGMCC 1.6763</strain>
    </source>
</reference>
<sequence length="269" mass="29670">MKMFVSERRDRIMEILQEKKRVTVKELASEMRVSEATLRTDFNMMEKMGMLKRTHGGAILDEEKPGQEPETSFDVRQKKNIEEKVKIAMKALELIKPKQCLLLDASSTALELAKQLKKLSMRLTIVTTGLHTALELKENPNLIVIMVGGVVTSQSSSIEGTLGIELLDSINIDMMFTSASGFTIENGLEDFNLYEVALKKEIAKRATNIIALVDSSKLGKSSSASFARLEDVDKLITDAPLDHDVIKEALAAQVDVLSTAEPASISTKA</sequence>
<dbReference type="PRINTS" id="PR00037">
    <property type="entry name" value="HTHLACR"/>
</dbReference>
<proteinExistence type="predicted"/>
<dbReference type="Gene3D" id="3.40.50.1360">
    <property type="match status" value="1"/>
</dbReference>
<evidence type="ECO:0000256" key="1">
    <source>
        <dbReference type="ARBA" id="ARBA00023015"/>
    </source>
</evidence>
<keyword evidence="5" id="KW-1185">Reference proteome</keyword>
<dbReference type="InterPro" id="IPR050313">
    <property type="entry name" value="Carb_Metab_HTH_regulators"/>
</dbReference>
<dbReference type="Gene3D" id="1.10.10.10">
    <property type="entry name" value="Winged helix-like DNA-binding domain superfamily/Winged helix DNA-binding domain"/>
    <property type="match status" value="1"/>
</dbReference>
<dbReference type="Proteomes" id="UP000199200">
    <property type="component" value="Unassembled WGS sequence"/>
</dbReference>
<dbReference type="PROSITE" id="PS51000">
    <property type="entry name" value="HTH_DEOR_2"/>
    <property type="match status" value="1"/>
</dbReference>
<dbReference type="RefSeq" id="WP_092050774.1">
    <property type="nucleotide sequence ID" value="NZ_FNZF01000001.1"/>
</dbReference>
<evidence type="ECO:0000313" key="5">
    <source>
        <dbReference type="Proteomes" id="UP000199200"/>
    </source>
</evidence>
<gene>
    <name evidence="4" type="ORF">SAMN04488127_0718</name>
</gene>
<dbReference type="PANTHER" id="PTHR30363">
    <property type="entry name" value="HTH-TYPE TRANSCRIPTIONAL REGULATOR SRLR-RELATED"/>
    <property type="match status" value="1"/>
</dbReference>
<keyword evidence="2" id="KW-0804">Transcription</keyword>
<evidence type="ECO:0000259" key="3">
    <source>
        <dbReference type="PROSITE" id="PS51000"/>
    </source>
</evidence>
<accession>A0A1H6U9L9</accession>